<feature type="chain" id="PRO_5035451540" description="SH3-like domain-containing protein" evidence="1">
    <location>
        <begin position="21"/>
        <end position="181"/>
    </location>
</feature>
<accession>A0A8K0V695</accession>
<protein>
    <recommendedName>
        <fullName evidence="4">SH3-like domain-containing protein</fullName>
    </recommendedName>
</protein>
<comment type="caution">
    <text evidence="2">The sequence shown here is derived from an EMBL/GenBank/DDBJ whole genome shotgun (WGS) entry which is preliminary data.</text>
</comment>
<evidence type="ECO:0008006" key="4">
    <source>
        <dbReference type="Google" id="ProtNLM"/>
    </source>
</evidence>
<sequence>MKRRILPIVTSMMLALGLAAADLRAQGVAETAVPAVDGIQRGAVTNLPLPRYVSLKAREGNARRGPGLTHRIDWVFTTAGMPLRITAEHDNWRRVEDADGLGGWVHYSLLSGVRSALIRPEIADLRSNPQPDAPVILRAEAGVIVRPLACQGDWCRVAAGSDSGWIERQALWGVEPGESFD</sequence>
<dbReference type="RefSeq" id="WP_202686839.1">
    <property type="nucleotide sequence ID" value="NZ_JAESVN010000001.1"/>
</dbReference>
<evidence type="ECO:0000256" key="1">
    <source>
        <dbReference type="SAM" id="SignalP"/>
    </source>
</evidence>
<feature type="signal peptide" evidence="1">
    <location>
        <begin position="1"/>
        <end position="20"/>
    </location>
</feature>
<keyword evidence="1" id="KW-0732">Signal</keyword>
<evidence type="ECO:0000313" key="3">
    <source>
        <dbReference type="Proteomes" id="UP000648908"/>
    </source>
</evidence>
<reference evidence="2" key="1">
    <citation type="submission" date="2021-01" db="EMBL/GenBank/DDBJ databases">
        <title>Tabrizicola alba sp. nov. a motile alkaliphilic bacterium isolated from a soda lake.</title>
        <authorList>
            <person name="Szuroczki S."/>
            <person name="Abbaszade G."/>
            <person name="Schumann P."/>
            <person name="Toth E."/>
        </authorList>
    </citation>
    <scope>NUCLEOTIDE SEQUENCE</scope>
    <source>
        <strain evidence="2">DMG-N-6</strain>
    </source>
</reference>
<dbReference type="Pfam" id="PF06347">
    <property type="entry name" value="SH3_4"/>
    <property type="match status" value="2"/>
</dbReference>
<organism evidence="2 3">
    <name type="scientific">Szabonella alba</name>
    <dbReference type="NCBI Taxonomy" id="2804194"/>
    <lineage>
        <taxon>Bacteria</taxon>
        <taxon>Pseudomonadati</taxon>
        <taxon>Pseudomonadota</taxon>
        <taxon>Alphaproteobacteria</taxon>
        <taxon>Rhodobacterales</taxon>
        <taxon>Paracoccaceae</taxon>
        <taxon>Szabonella</taxon>
    </lineage>
</organism>
<dbReference type="AlphaFoldDB" id="A0A8K0V695"/>
<proteinExistence type="predicted"/>
<evidence type="ECO:0000313" key="2">
    <source>
        <dbReference type="EMBL" id="MBL4916207.1"/>
    </source>
</evidence>
<keyword evidence="3" id="KW-1185">Reference proteome</keyword>
<dbReference type="EMBL" id="JAESVN010000001">
    <property type="protein sequence ID" value="MBL4916207.1"/>
    <property type="molecule type" value="Genomic_DNA"/>
</dbReference>
<gene>
    <name evidence="2" type="ORF">JL811_03145</name>
</gene>
<dbReference type="InterPro" id="IPR010466">
    <property type="entry name" value="DUF1058"/>
</dbReference>
<dbReference type="Gene3D" id="2.30.30.40">
    <property type="entry name" value="SH3 Domains"/>
    <property type="match status" value="1"/>
</dbReference>
<dbReference type="Proteomes" id="UP000648908">
    <property type="component" value="Unassembled WGS sequence"/>
</dbReference>
<name>A0A8K0V695_9RHOB</name>